<reference evidence="11" key="1">
    <citation type="submission" date="2021-04" db="EMBL/GenBank/DDBJ databases">
        <authorList>
            <consortium name="Wellcome Sanger Institute Data Sharing"/>
        </authorList>
    </citation>
    <scope>NUCLEOTIDE SEQUENCE [LARGE SCALE GENOMIC DNA]</scope>
</reference>
<name>A0A671XXP5_SPAAU</name>
<dbReference type="Pfam" id="PF07686">
    <property type="entry name" value="V-set"/>
    <property type="match status" value="2"/>
</dbReference>
<evidence type="ECO:0000256" key="7">
    <source>
        <dbReference type="ARBA" id="ARBA00023180"/>
    </source>
</evidence>
<reference evidence="11" key="2">
    <citation type="submission" date="2025-08" db="UniProtKB">
        <authorList>
            <consortium name="Ensembl"/>
        </authorList>
    </citation>
    <scope>IDENTIFICATION</scope>
</reference>
<dbReference type="CDD" id="cd00099">
    <property type="entry name" value="IgV"/>
    <property type="match status" value="2"/>
</dbReference>
<dbReference type="SUPFAM" id="SSF48726">
    <property type="entry name" value="Immunoglobulin"/>
    <property type="match status" value="2"/>
</dbReference>
<dbReference type="InParanoid" id="A0A671XXP5"/>
<comment type="subcellular location">
    <subcellularLocation>
        <location evidence="1">Cell membrane</location>
    </subcellularLocation>
</comment>
<protein>
    <recommendedName>
        <fullName evidence="10">Ig-like domain-containing protein</fullName>
    </recommendedName>
</protein>
<keyword evidence="2" id="KW-1003">Cell membrane</keyword>
<organism evidence="11 12">
    <name type="scientific">Sparus aurata</name>
    <name type="common">Gilthead sea bream</name>
    <dbReference type="NCBI Taxonomy" id="8175"/>
    <lineage>
        <taxon>Eukaryota</taxon>
        <taxon>Metazoa</taxon>
        <taxon>Chordata</taxon>
        <taxon>Craniata</taxon>
        <taxon>Vertebrata</taxon>
        <taxon>Euteleostomi</taxon>
        <taxon>Actinopterygii</taxon>
        <taxon>Neopterygii</taxon>
        <taxon>Teleostei</taxon>
        <taxon>Neoteleostei</taxon>
        <taxon>Acanthomorphata</taxon>
        <taxon>Eupercaria</taxon>
        <taxon>Spariformes</taxon>
        <taxon>Sparidae</taxon>
        <taxon>Sparus</taxon>
    </lineage>
</organism>
<keyword evidence="6" id="KW-1015">Disulfide bond</keyword>
<feature type="transmembrane region" description="Helical" evidence="9">
    <location>
        <begin position="249"/>
        <end position="270"/>
    </location>
</feature>
<evidence type="ECO:0000256" key="9">
    <source>
        <dbReference type="SAM" id="Phobius"/>
    </source>
</evidence>
<evidence type="ECO:0000313" key="11">
    <source>
        <dbReference type="Ensembl" id="ENSSAUP00010056004.1"/>
    </source>
</evidence>
<evidence type="ECO:0000256" key="2">
    <source>
        <dbReference type="ARBA" id="ARBA00022475"/>
    </source>
</evidence>
<dbReference type="InterPro" id="IPR013783">
    <property type="entry name" value="Ig-like_fold"/>
</dbReference>
<evidence type="ECO:0000256" key="5">
    <source>
        <dbReference type="ARBA" id="ARBA00023136"/>
    </source>
</evidence>
<evidence type="ECO:0000313" key="12">
    <source>
        <dbReference type="Proteomes" id="UP000472265"/>
    </source>
</evidence>
<keyword evidence="3" id="KW-0732">Signal</keyword>
<dbReference type="PANTHER" id="PTHR19433:SF111">
    <property type="entry name" value="T CELL RECEPTOR ALPHA VARIABLE 4"/>
    <property type="match status" value="1"/>
</dbReference>
<dbReference type="GO" id="GO:0009617">
    <property type="term" value="P:response to bacterium"/>
    <property type="evidence" value="ECO:0007669"/>
    <property type="project" value="TreeGrafter"/>
</dbReference>
<dbReference type="GeneTree" id="ENSGT01030000234530"/>
<dbReference type="PANTHER" id="PTHR19433">
    <property type="entry name" value="T-CELL RECEPTOR ALPHA CHAIN V REGION-RELATED"/>
    <property type="match status" value="1"/>
</dbReference>
<dbReference type="Proteomes" id="UP000472265">
    <property type="component" value="Chromosome 18"/>
</dbReference>
<sequence length="329" mass="36528">MKSQSDCPEIVSSHFNLTKTVGVGQNVTLTCDRQKSWRQTYLYWIRLVPGTFPEDLAGTLAYDLEDYVETHHITAKLEPGKLILHILETQLSDTAIYYCITVSKFKMTFLKGTFLRIKGPEPDVTAITQDPLSDPVRPGDSVTLQCSVLSDSQNKPCPGGHSVFWFRAGSEESNPSFIYSHGNSSAKCETSLEARSPQKCVYSFSKNFSSSDAGTYNCAVATCGEILFGNGTKLDVEVIGTCDSDNITVLLLCAAVAVSLIVIGVLVYAFRKKSCDCCNGKRHYAFIDLLKEMRTLWFILQQLLPRGNPENQEEDVQERRRSTVMSGLL</sequence>
<keyword evidence="9" id="KW-0812">Transmembrane</keyword>
<dbReference type="InterPro" id="IPR007110">
    <property type="entry name" value="Ig-like_dom"/>
</dbReference>
<keyword evidence="12" id="KW-1185">Reference proteome</keyword>
<dbReference type="PROSITE" id="PS50835">
    <property type="entry name" value="IG_LIKE"/>
    <property type="match status" value="2"/>
</dbReference>
<feature type="domain" description="Ig-like" evidence="10">
    <location>
        <begin position="8"/>
        <end position="99"/>
    </location>
</feature>
<feature type="domain" description="Ig-like" evidence="10">
    <location>
        <begin position="122"/>
        <end position="220"/>
    </location>
</feature>
<keyword evidence="9" id="KW-1133">Transmembrane helix</keyword>
<keyword evidence="7" id="KW-0325">Glycoprotein</keyword>
<evidence type="ECO:0000256" key="8">
    <source>
        <dbReference type="SAM" id="MobiDB-lite"/>
    </source>
</evidence>
<dbReference type="GO" id="GO:0005886">
    <property type="term" value="C:plasma membrane"/>
    <property type="evidence" value="ECO:0007669"/>
    <property type="project" value="UniProtKB-SubCell"/>
</dbReference>
<dbReference type="AlphaFoldDB" id="A0A671XXP5"/>
<reference evidence="11" key="3">
    <citation type="submission" date="2025-09" db="UniProtKB">
        <authorList>
            <consortium name="Ensembl"/>
        </authorList>
    </citation>
    <scope>IDENTIFICATION</scope>
</reference>
<evidence type="ECO:0000256" key="1">
    <source>
        <dbReference type="ARBA" id="ARBA00004236"/>
    </source>
</evidence>
<feature type="region of interest" description="Disordered" evidence="8">
    <location>
        <begin position="309"/>
        <end position="329"/>
    </location>
</feature>
<dbReference type="InterPro" id="IPR013106">
    <property type="entry name" value="Ig_V-set"/>
</dbReference>
<dbReference type="GO" id="GO:0002376">
    <property type="term" value="P:immune system process"/>
    <property type="evidence" value="ECO:0007669"/>
    <property type="project" value="UniProtKB-KW"/>
</dbReference>
<dbReference type="InterPro" id="IPR036179">
    <property type="entry name" value="Ig-like_dom_sf"/>
</dbReference>
<evidence type="ECO:0000256" key="4">
    <source>
        <dbReference type="ARBA" id="ARBA00022859"/>
    </source>
</evidence>
<dbReference type="Ensembl" id="ENSSAUT00010058841.1">
    <property type="protein sequence ID" value="ENSSAUP00010056004.1"/>
    <property type="gene ID" value="ENSSAUG00010023014.1"/>
</dbReference>
<proteinExistence type="predicted"/>
<dbReference type="InterPro" id="IPR003599">
    <property type="entry name" value="Ig_sub"/>
</dbReference>
<dbReference type="Gene3D" id="2.60.40.10">
    <property type="entry name" value="Immunoglobulins"/>
    <property type="match status" value="2"/>
</dbReference>
<keyword evidence="5 9" id="KW-0472">Membrane</keyword>
<accession>A0A671XXP5</accession>
<evidence type="ECO:0000259" key="10">
    <source>
        <dbReference type="PROSITE" id="PS50835"/>
    </source>
</evidence>
<keyword evidence="4" id="KW-0391">Immunity</keyword>
<evidence type="ECO:0000256" key="3">
    <source>
        <dbReference type="ARBA" id="ARBA00022729"/>
    </source>
</evidence>
<evidence type="ECO:0000256" key="6">
    <source>
        <dbReference type="ARBA" id="ARBA00023157"/>
    </source>
</evidence>
<dbReference type="SMART" id="SM00409">
    <property type="entry name" value="IG"/>
    <property type="match status" value="2"/>
</dbReference>
<dbReference type="InterPro" id="IPR052051">
    <property type="entry name" value="TCR_complex_component"/>
</dbReference>